<comment type="caution">
    <text evidence="2">The sequence shown here is derived from an EMBL/GenBank/DDBJ whole genome shotgun (WGS) entry which is preliminary data.</text>
</comment>
<feature type="chain" id="PRO_5043463100" evidence="1">
    <location>
        <begin position="25"/>
        <end position="626"/>
    </location>
</feature>
<reference evidence="2 3" key="1">
    <citation type="submission" date="2019-10" db="EMBL/GenBank/DDBJ databases">
        <authorList>
            <person name="Palmer J.M."/>
        </authorList>
    </citation>
    <scope>NUCLEOTIDE SEQUENCE [LARGE SCALE GENOMIC DNA]</scope>
    <source>
        <strain evidence="2 3">TWF730</strain>
    </source>
</reference>
<keyword evidence="1" id="KW-0732">Signal</keyword>
<dbReference type="GO" id="GO:0004252">
    <property type="term" value="F:serine-type endopeptidase activity"/>
    <property type="evidence" value="ECO:0007669"/>
    <property type="project" value="InterPro"/>
</dbReference>
<feature type="signal peptide" evidence="1">
    <location>
        <begin position="1"/>
        <end position="24"/>
    </location>
</feature>
<evidence type="ECO:0000313" key="2">
    <source>
        <dbReference type="EMBL" id="KAK6361023.1"/>
    </source>
</evidence>
<sequence>MRSMLFSPLIQVLVVIYYLTGAASTEQRNGLDSGEINPPTWLNRPYPRLSRDLQEDFWVFTIRKDHGKDKELDEIRKFIQKEIDLDVDQKREKWVQDLDGDVIWFYLNCSKGKADEIAKRWEKSVYGFTSVKSERTKPEPKRIPIVTDDLEVDASLENDNAGTNITYKGRLSKRTYLMRIDKQSAETCMVSQHPMAPNFPARPNFPPCVYQTNSAQGRGVTVYIMAGEFLTRHEDFRDVKWPKDEKEHIFADLRQNFKLSGYDNDLDYVPGDYRGTATLSKLLGRQNGIAKLVTPILVKISDRNGDVSLRSYTECLVEIMRRIKAKTNQQGKSKDPADSGQFIILSAYRTIHDGGTSANNPARLVLDEMFEMMRSYDNVAFVGATGEGLRGPNGKTKIYPWRQFLYEPITEEMVPQSYGNNSANRNVIIVGGCDLKGAIVFQAAPFIRVYAPVLDIKVALKWMYGRFTGENEFKRYEGAEYGAATVAGVLATFISAYGDTAMKAKERLYKLAYSRFNLAHQDEKDRMFYPPVVYNGFGQPPPDDNTKCLLDKRQLISDGDDIDVAATLSAGESCPQSNVTDILQPQPTGEANIYNFNSTFCKLCKEAAGLLPVDGVIWLPQDCPCQ</sequence>
<keyword evidence="3" id="KW-1185">Reference proteome</keyword>
<evidence type="ECO:0000256" key="1">
    <source>
        <dbReference type="SAM" id="SignalP"/>
    </source>
</evidence>
<gene>
    <name evidence="2" type="ORF">TWF730_007138</name>
</gene>
<evidence type="ECO:0000313" key="3">
    <source>
        <dbReference type="Proteomes" id="UP001373714"/>
    </source>
</evidence>
<dbReference type="InterPro" id="IPR036852">
    <property type="entry name" value="Peptidase_S8/S53_dom_sf"/>
</dbReference>
<dbReference type="Gene3D" id="3.40.50.200">
    <property type="entry name" value="Peptidase S8/S53 domain"/>
    <property type="match status" value="1"/>
</dbReference>
<dbReference type="Proteomes" id="UP001373714">
    <property type="component" value="Unassembled WGS sequence"/>
</dbReference>
<accession>A0AAV9VIR4</accession>
<proteinExistence type="predicted"/>
<dbReference type="EMBL" id="JAVHNS010000003">
    <property type="protein sequence ID" value="KAK6361023.1"/>
    <property type="molecule type" value="Genomic_DNA"/>
</dbReference>
<name>A0AAV9VIR4_9PEZI</name>
<dbReference type="SUPFAM" id="SSF52743">
    <property type="entry name" value="Subtilisin-like"/>
    <property type="match status" value="1"/>
</dbReference>
<dbReference type="AlphaFoldDB" id="A0AAV9VIR4"/>
<organism evidence="2 3">
    <name type="scientific">Orbilia blumenaviensis</name>
    <dbReference type="NCBI Taxonomy" id="1796055"/>
    <lineage>
        <taxon>Eukaryota</taxon>
        <taxon>Fungi</taxon>
        <taxon>Dikarya</taxon>
        <taxon>Ascomycota</taxon>
        <taxon>Pezizomycotina</taxon>
        <taxon>Orbiliomycetes</taxon>
        <taxon>Orbiliales</taxon>
        <taxon>Orbiliaceae</taxon>
        <taxon>Orbilia</taxon>
    </lineage>
</organism>
<dbReference type="GO" id="GO:0006508">
    <property type="term" value="P:proteolysis"/>
    <property type="evidence" value="ECO:0007669"/>
    <property type="project" value="InterPro"/>
</dbReference>
<protein>
    <submittedName>
        <fullName evidence="2">Uncharacterized protein</fullName>
    </submittedName>
</protein>